<gene>
    <name evidence="1" type="ORF">SDC9_141912</name>
</gene>
<dbReference type="AlphaFoldDB" id="A0A645DZ16"/>
<comment type="caution">
    <text evidence="1">The sequence shown here is derived from an EMBL/GenBank/DDBJ whole genome shotgun (WGS) entry which is preliminary data.</text>
</comment>
<name>A0A645DZ16_9ZZZZ</name>
<organism evidence="1">
    <name type="scientific">bioreactor metagenome</name>
    <dbReference type="NCBI Taxonomy" id="1076179"/>
    <lineage>
        <taxon>unclassified sequences</taxon>
        <taxon>metagenomes</taxon>
        <taxon>ecological metagenomes</taxon>
    </lineage>
</organism>
<proteinExistence type="predicted"/>
<accession>A0A645DZ16</accession>
<evidence type="ECO:0000313" key="1">
    <source>
        <dbReference type="EMBL" id="MPM94764.1"/>
    </source>
</evidence>
<dbReference type="EMBL" id="VSSQ01041350">
    <property type="protein sequence ID" value="MPM94764.1"/>
    <property type="molecule type" value="Genomic_DNA"/>
</dbReference>
<protein>
    <submittedName>
        <fullName evidence="1">Uncharacterized protein</fullName>
    </submittedName>
</protein>
<sequence>MAGGFSDVFNVPGADALLTGAHADAGRLLLAGEPGLHRGHTGVNQQQGRIVLRDEGKAGQAEMTLALEEGKEHLPQFVETVFFHA</sequence>
<dbReference type="AntiFam" id="ANF00074">
    <property type="entry name" value="Shadow ORF (opposite alaS)"/>
</dbReference>
<reference evidence="1" key="1">
    <citation type="submission" date="2019-08" db="EMBL/GenBank/DDBJ databases">
        <authorList>
            <person name="Kucharzyk K."/>
            <person name="Murdoch R.W."/>
            <person name="Higgins S."/>
            <person name="Loffler F."/>
        </authorList>
    </citation>
    <scope>NUCLEOTIDE SEQUENCE</scope>
</reference>